<dbReference type="RefSeq" id="WP_235291096.1">
    <property type="nucleotide sequence ID" value="NZ_BSOH01000007.1"/>
</dbReference>
<gene>
    <name evidence="1" type="ORF">GCM10007940_13290</name>
</gene>
<evidence type="ECO:0000313" key="2">
    <source>
        <dbReference type="Proteomes" id="UP001156666"/>
    </source>
</evidence>
<dbReference type="EMBL" id="BSOH01000007">
    <property type="protein sequence ID" value="GLR16714.1"/>
    <property type="molecule type" value="Genomic_DNA"/>
</dbReference>
<dbReference type="Proteomes" id="UP001156666">
    <property type="component" value="Unassembled WGS sequence"/>
</dbReference>
<keyword evidence="2" id="KW-1185">Reference proteome</keyword>
<accession>A0AA37SNF4</accession>
<dbReference type="AlphaFoldDB" id="A0AA37SNF4"/>
<comment type="caution">
    <text evidence="1">The sequence shown here is derived from an EMBL/GenBank/DDBJ whole genome shotgun (WGS) entry which is preliminary data.</text>
</comment>
<sequence length="48" mass="5432">MDTINLSLTLEETNIIIKSLAKEPFQDVFELIGKINEQADGQLKKLKT</sequence>
<reference evidence="1" key="2">
    <citation type="submission" date="2023-01" db="EMBL/GenBank/DDBJ databases">
        <title>Draft genome sequence of Portibacter lacus strain NBRC 108769.</title>
        <authorList>
            <person name="Sun Q."/>
            <person name="Mori K."/>
        </authorList>
    </citation>
    <scope>NUCLEOTIDE SEQUENCE</scope>
    <source>
        <strain evidence="1">NBRC 108769</strain>
    </source>
</reference>
<name>A0AA37SNF4_9BACT</name>
<evidence type="ECO:0000313" key="1">
    <source>
        <dbReference type="EMBL" id="GLR16714.1"/>
    </source>
</evidence>
<protein>
    <submittedName>
        <fullName evidence="1">Uncharacterized protein</fullName>
    </submittedName>
</protein>
<reference evidence="1" key="1">
    <citation type="journal article" date="2014" name="Int. J. Syst. Evol. Microbiol.">
        <title>Complete genome sequence of Corynebacterium casei LMG S-19264T (=DSM 44701T), isolated from a smear-ripened cheese.</title>
        <authorList>
            <consortium name="US DOE Joint Genome Institute (JGI-PGF)"/>
            <person name="Walter F."/>
            <person name="Albersmeier A."/>
            <person name="Kalinowski J."/>
            <person name="Ruckert C."/>
        </authorList>
    </citation>
    <scope>NUCLEOTIDE SEQUENCE</scope>
    <source>
        <strain evidence="1">NBRC 108769</strain>
    </source>
</reference>
<organism evidence="1 2">
    <name type="scientific">Portibacter lacus</name>
    <dbReference type="NCBI Taxonomy" id="1099794"/>
    <lineage>
        <taxon>Bacteria</taxon>
        <taxon>Pseudomonadati</taxon>
        <taxon>Bacteroidota</taxon>
        <taxon>Saprospiria</taxon>
        <taxon>Saprospirales</taxon>
        <taxon>Haliscomenobacteraceae</taxon>
        <taxon>Portibacter</taxon>
    </lineage>
</organism>
<proteinExistence type="predicted"/>